<evidence type="ECO:0000256" key="4">
    <source>
        <dbReference type="ARBA" id="ARBA00022989"/>
    </source>
</evidence>
<evidence type="ECO:0000256" key="1">
    <source>
        <dbReference type="ARBA" id="ARBA00004651"/>
    </source>
</evidence>
<dbReference type="KEGG" id="sgs:AVL59_28215"/>
<keyword evidence="10" id="KW-0479">Metal-binding</keyword>
<feature type="transmembrane region" description="Helical" evidence="10">
    <location>
        <begin position="32"/>
        <end position="53"/>
    </location>
</feature>
<evidence type="ECO:0000313" key="11">
    <source>
        <dbReference type="EMBL" id="ANP52913.1"/>
    </source>
</evidence>
<dbReference type="STRING" id="68214.AVL59_28215"/>
<keyword evidence="5 10" id="KW-0472">Membrane</keyword>
<reference evidence="11 13" key="1">
    <citation type="submission" date="2016-06" db="EMBL/GenBank/DDBJ databases">
        <title>Complete genome sequence of Streptomyces griseochromogenes ATCC 14511, the Blasticidin S producer.</title>
        <authorList>
            <person name="Wu L."/>
        </authorList>
    </citation>
    <scope>NUCLEOTIDE SEQUENCE [LARGE SCALE GENOMIC DNA]</scope>
    <source>
        <strain evidence="11 13">ATCC 14511</strain>
    </source>
</reference>
<keyword evidence="2 10" id="KW-1003">Cell membrane</keyword>
<dbReference type="NCBIfam" id="TIGR00494">
    <property type="entry name" value="crcB"/>
    <property type="match status" value="1"/>
</dbReference>
<dbReference type="GO" id="GO:0046872">
    <property type="term" value="F:metal ion binding"/>
    <property type="evidence" value="ECO:0007669"/>
    <property type="project" value="UniProtKB-KW"/>
</dbReference>
<dbReference type="EMBL" id="CP016279">
    <property type="protein sequence ID" value="ANP52913.1"/>
    <property type="molecule type" value="Genomic_DNA"/>
</dbReference>
<dbReference type="Pfam" id="PF02537">
    <property type="entry name" value="CRCB"/>
    <property type="match status" value="1"/>
</dbReference>
<dbReference type="Proteomes" id="UP000092659">
    <property type="component" value="Chromosome"/>
</dbReference>
<dbReference type="InterPro" id="IPR003691">
    <property type="entry name" value="FluC"/>
</dbReference>
<organism evidence="11 13">
    <name type="scientific">Streptomyces griseochromogenes</name>
    <dbReference type="NCBI Taxonomy" id="68214"/>
    <lineage>
        <taxon>Bacteria</taxon>
        <taxon>Bacillati</taxon>
        <taxon>Actinomycetota</taxon>
        <taxon>Actinomycetes</taxon>
        <taxon>Kitasatosporales</taxon>
        <taxon>Streptomycetaceae</taxon>
        <taxon>Streptomyces</taxon>
    </lineage>
</organism>
<dbReference type="EMBL" id="JAGGLP010000001">
    <property type="protein sequence ID" value="MBP2047549.1"/>
    <property type="molecule type" value="Genomic_DNA"/>
</dbReference>
<dbReference type="AlphaFoldDB" id="A0A1B1B269"/>
<gene>
    <name evidence="10" type="primary">fluC</name>
    <name evidence="10" type="synonym">crcB</name>
    <name evidence="11" type="ORF">AVL59_28215</name>
    <name evidence="12" type="ORF">J2Z21_000471</name>
</gene>
<comment type="subcellular location">
    <subcellularLocation>
        <location evidence="1 10">Cell membrane</location>
        <topology evidence="1 10">Multi-pass membrane protein</topology>
    </subcellularLocation>
</comment>
<dbReference type="OrthoDB" id="5148600at2"/>
<comment type="function">
    <text evidence="9 10">Fluoride-specific ion channel. Important for reducing fluoride concentration in the cell, thus reducing its toxicity.</text>
</comment>
<evidence type="ECO:0000256" key="2">
    <source>
        <dbReference type="ARBA" id="ARBA00022475"/>
    </source>
</evidence>
<name>A0A1B1B269_9ACTN</name>
<comment type="activity regulation">
    <text evidence="10">Na(+) is not transported, but it plays an essential structural role and its presence is essential for fluoride channel function.</text>
</comment>
<keyword evidence="10" id="KW-0406">Ion transport</keyword>
<dbReference type="GO" id="GO:0140114">
    <property type="term" value="P:cellular detoxification of fluoride"/>
    <property type="evidence" value="ECO:0007669"/>
    <property type="project" value="UniProtKB-UniRule"/>
</dbReference>
<evidence type="ECO:0000256" key="6">
    <source>
        <dbReference type="ARBA" id="ARBA00023303"/>
    </source>
</evidence>
<dbReference type="Proteomes" id="UP001519309">
    <property type="component" value="Unassembled WGS sequence"/>
</dbReference>
<keyword evidence="14" id="KW-1185">Reference proteome</keyword>
<keyword evidence="6 10" id="KW-0407">Ion channel</keyword>
<feature type="transmembrane region" description="Helical" evidence="10">
    <location>
        <begin position="65"/>
        <end position="83"/>
    </location>
</feature>
<comment type="catalytic activity">
    <reaction evidence="8">
        <text>fluoride(in) = fluoride(out)</text>
        <dbReference type="Rhea" id="RHEA:76159"/>
        <dbReference type="ChEBI" id="CHEBI:17051"/>
    </reaction>
    <physiologicalReaction direction="left-to-right" evidence="8">
        <dbReference type="Rhea" id="RHEA:76160"/>
    </physiologicalReaction>
</comment>
<dbReference type="PANTHER" id="PTHR28259:SF1">
    <property type="entry name" value="FLUORIDE EXPORT PROTEIN 1-RELATED"/>
    <property type="match status" value="1"/>
</dbReference>
<dbReference type="RefSeq" id="WP_067309833.1">
    <property type="nucleotide sequence ID" value="NZ_CP016279.1"/>
</dbReference>
<accession>A0A1B1B269</accession>
<keyword evidence="10" id="KW-0915">Sodium</keyword>
<evidence type="ECO:0000313" key="12">
    <source>
        <dbReference type="EMBL" id="MBP2047549.1"/>
    </source>
</evidence>
<protein>
    <recommendedName>
        <fullName evidence="10">Fluoride-specific ion channel FluC</fullName>
    </recommendedName>
</protein>
<evidence type="ECO:0000256" key="7">
    <source>
        <dbReference type="ARBA" id="ARBA00035120"/>
    </source>
</evidence>
<dbReference type="GO" id="GO:0005886">
    <property type="term" value="C:plasma membrane"/>
    <property type="evidence" value="ECO:0007669"/>
    <property type="project" value="UniProtKB-SubCell"/>
</dbReference>
<evidence type="ECO:0000313" key="13">
    <source>
        <dbReference type="Proteomes" id="UP000092659"/>
    </source>
</evidence>
<evidence type="ECO:0000256" key="9">
    <source>
        <dbReference type="ARBA" id="ARBA00049940"/>
    </source>
</evidence>
<feature type="binding site" evidence="10">
    <location>
        <position position="73"/>
    </location>
    <ligand>
        <name>Na(+)</name>
        <dbReference type="ChEBI" id="CHEBI:29101"/>
        <note>structural</note>
    </ligand>
</feature>
<dbReference type="HAMAP" id="MF_00454">
    <property type="entry name" value="FluC"/>
    <property type="match status" value="1"/>
</dbReference>
<comment type="similarity">
    <text evidence="7 10">Belongs to the fluoride channel Fluc/FEX (TC 1.A.43) family.</text>
</comment>
<keyword evidence="3 10" id="KW-0812">Transmembrane</keyword>
<evidence type="ECO:0000256" key="8">
    <source>
        <dbReference type="ARBA" id="ARBA00035585"/>
    </source>
</evidence>
<evidence type="ECO:0000256" key="10">
    <source>
        <dbReference type="HAMAP-Rule" id="MF_00454"/>
    </source>
</evidence>
<evidence type="ECO:0000256" key="3">
    <source>
        <dbReference type="ARBA" id="ARBA00022692"/>
    </source>
</evidence>
<evidence type="ECO:0000313" key="14">
    <source>
        <dbReference type="Proteomes" id="UP001519309"/>
    </source>
</evidence>
<keyword evidence="10" id="KW-0813">Transport</keyword>
<evidence type="ECO:0000256" key="5">
    <source>
        <dbReference type="ARBA" id="ARBA00023136"/>
    </source>
</evidence>
<feature type="binding site" evidence="10">
    <location>
        <position position="76"/>
    </location>
    <ligand>
        <name>Na(+)</name>
        <dbReference type="ChEBI" id="CHEBI:29101"/>
        <note>structural</note>
    </ligand>
</feature>
<feature type="transmembrane region" description="Helical" evidence="10">
    <location>
        <begin position="95"/>
        <end position="123"/>
    </location>
</feature>
<sequence length="124" mass="12575">MNWLLVVLGAVVGAPMRYLTDRAIQARHDSLFPWGTFVVNVFGCLILGLLTGAVSAGAAGSHLQLLLGTGLCGALTTYSTFSYETLRLTEAGSGLYAAANVVASVVAGLGAAFAGVSLAGALWA</sequence>
<keyword evidence="4 10" id="KW-1133">Transmembrane helix</keyword>
<dbReference type="PANTHER" id="PTHR28259">
    <property type="entry name" value="FLUORIDE EXPORT PROTEIN 1-RELATED"/>
    <property type="match status" value="1"/>
</dbReference>
<dbReference type="GO" id="GO:0062054">
    <property type="term" value="F:fluoride channel activity"/>
    <property type="evidence" value="ECO:0007669"/>
    <property type="project" value="UniProtKB-UniRule"/>
</dbReference>
<reference evidence="12 14" key="2">
    <citation type="submission" date="2021-03" db="EMBL/GenBank/DDBJ databases">
        <title>Genomic Encyclopedia of Type Strains, Phase IV (KMG-IV): sequencing the most valuable type-strain genomes for metagenomic binning, comparative biology and taxonomic classification.</title>
        <authorList>
            <person name="Goeker M."/>
        </authorList>
    </citation>
    <scope>NUCLEOTIDE SEQUENCE [LARGE SCALE GENOMIC DNA]</scope>
    <source>
        <strain evidence="12 14">DSM 40499</strain>
    </source>
</reference>
<proteinExistence type="inferred from homology"/>